<dbReference type="PANTHER" id="PTHR32248">
    <property type="entry name" value="RNA POLYMERASE SIGMA-54 FACTOR"/>
    <property type="match status" value="1"/>
</dbReference>
<feature type="coiled-coil region" evidence="10">
    <location>
        <begin position="3"/>
        <end position="37"/>
    </location>
</feature>
<evidence type="ECO:0000256" key="7">
    <source>
        <dbReference type="ARBA" id="ARBA00023125"/>
    </source>
</evidence>
<dbReference type="PIRSF" id="PIRSF000774">
    <property type="entry name" value="RpoN"/>
    <property type="match status" value="1"/>
</dbReference>
<protein>
    <recommendedName>
        <fullName evidence="9">RNA polymerase sigma-54 factor</fullName>
    </recommendedName>
</protein>
<keyword evidence="2 9" id="KW-0240">DNA-directed RNA polymerase</keyword>
<dbReference type="InterPro" id="IPR007634">
    <property type="entry name" value="RNA_pol_sigma_54_DNA-bd"/>
</dbReference>
<dbReference type="Pfam" id="PF04552">
    <property type="entry name" value="Sigma54_DBD"/>
    <property type="match status" value="1"/>
</dbReference>
<evidence type="ECO:0000256" key="1">
    <source>
        <dbReference type="ARBA" id="ARBA00008798"/>
    </source>
</evidence>
<dbReference type="KEGG" id="ptes:JQU52_00590"/>
<dbReference type="PROSITE" id="PS00718">
    <property type="entry name" value="SIGMA54_2"/>
    <property type="match status" value="1"/>
</dbReference>
<comment type="similarity">
    <text evidence="1 9">Belongs to the sigma-54 factor family.</text>
</comment>
<dbReference type="GO" id="GO:0003677">
    <property type="term" value="F:DNA binding"/>
    <property type="evidence" value="ECO:0007669"/>
    <property type="project" value="UniProtKB-KW"/>
</dbReference>
<evidence type="ECO:0000256" key="8">
    <source>
        <dbReference type="ARBA" id="ARBA00023163"/>
    </source>
</evidence>
<feature type="domain" description="RNA polymerase sigma factor 54 DNA-binding" evidence="11">
    <location>
        <begin position="292"/>
        <end position="450"/>
    </location>
</feature>
<sequence>MTKAALSLKLKQTQQLNQNLQQSLRILHMSAQALETEVAEWLADNPFLEKPDTDTEAFELPPQQYTKPAEHVHVGGDEAADIWATVAAEDDLHSQLHAQVCEHPLDDSIAAQVHLLIDSLDEHGYLADSLADIAEHTPLEWMLSKDSLAQALAALQRFDPPGIGARNLTESLLLQLARQPQDDIRKCAGLLVRHHLGQWQSAAQQKQLLRALPQFNETTFQAALQCIAALNPHPAYGHTAAGQPTAYVQPDVIIRESRKGWQIEMVKAAWPQVQLNIEYTELLAETELDPAFKSKWQEAQAHLDSLKLRQNTVLRLAEWILDKQQDFFIFGPIGLAPLTLKEAAQALGLAESTISRAVNQKYLACPRGVFALRYFFSQAVSQNEHNEAGSSQRAVQTLLETLIQQENPQQPYSDSELVTQLAKHGITLARRTVAKYREALKIAPAHQRKQTN</sequence>
<evidence type="ECO:0000256" key="6">
    <source>
        <dbReference type="ARBA" id="ARBA00023082"/>
    </source>
</evidence>
<dbReference type="PROSITE" id="PS50044">
    <property type="entry name" value="SIGMA54_3"/>
    <property type="match status" value="1"/>
</dbReference>
<gene>
    <name evidence="13" type="primary">rpoN</name>
    <name evidence="13" type="ORF">JQU52_00590</name>
</gene>
<evidence type="ECO:0000259" key="11">
    <source>
        <dbReference type="Pfam" id="PF04552"/>
    </source>
</evidence>
<dbReference type="GO" id="GO:0016779">
    <property type="term" value="F:nucleotidyltransferase activity"/>
    <property type="evidence" value="ECO:0007669"/>
    <property type="project" value="UniProtKB-KW"/>
</dbReference>
<dbReference type="GO" id="GO:0000428">
    <property type="term" value="C:DNA-directed RNA polymerase complex"/>
    <property type="evidence" value="ECO:0007669"/>
    <property type="project" value="UniProtKB-KW"/>
</dbReference>
<name>A0A892ZM83_9NEIS</name>
<reference evidence="13" key="1">
    <citation type="submission" date="2021-02" db="EMBL/GenBank/DDBJ databases">
        <title>Neisseriaceae sp. 26B isolated from the cloaca of a Common Toad-headed Turtle (Mesoclemmys nasuta).</title>
        <authorList>
            <person name="Spergser J."/>
            <person name="Busse H.-J."/>
        </authorList>
    </citation>
    <scope>NUCLEOTIDE SEQUENCE</scope>
    <source>
        <strain evidence="13">26B</strain>
    </source>
</reference>
<evidence type="ECO:0000256" key="4">
    <source>
        <dbReference type="ARBA" id="ARBA00022695"/>
    </source>
</evidence>
<evidence type="ECO:0000256" key="3">
    <source>
        <dbReference type="ARBA" id="ARBA00022679"/>
    </source>
</evidence>
<dbReference type="AlphaFoldDB" id="A0A892ZM83"/>
<dbReference type="InterPro" id="IPR038709">
    <property type="entry name" value="RpoN_core-bd_sf"/>
</dbReference>
<dbReference type="PRINTS" id="PR00045">
    <property type="entry name" value="SIGMA54FCT"/>
</dbReference>
<keyword evidence="8 9" id="KW-0804">Transcription</keyword>
<dbReference type="Pfam" id="PF04963">
    <property type="entry name" value="Sigma54_CBD"/>
    <property type="match status" value="1"/>
</dbReference>
<evidence type="ECO:0000313" key="14">
    <source>
        <dbReference type="Proteomes" id="UP000653156"/>
    </source>
</evidence>
<dbReference type="RefSeq" id="WP_230339276.1">
    <property type="nucleotide sequence ID" value="NZ_CP069798.1"/>
</dbReference>
<evidence type="ECO:0000256" key="10">
    <source>
        <dbReference type="SAM" id="Coils"/>
    </source>
</evidence>
<evidence type="ECO:0000259" key="12">
    <source>
        <dbReference type="Pfam" id="PF04963"/>
    </source>
</evidence>
<dbReference type="GO" id="GO:0016987">
    <property type="term" value="F:sigma factor activity"/>
    <property type="evidence" value="ECO:0007669"/>
    <property type="project" value="UniProtKB-KW"/>
</dbReference>
<dbReference type="Pfam" id="PF00309">
    <property type="entry name" value="Sigma54_AID"/>
    <property type="match status" value="1"/>
</dbReference>
<evidence type="ECO:0000256" key="9">
    <source>
        <dbReference type="PIRNR" id="PIRNR000774"/>
    </source>
</evidence>
<keyword evidence="4 9" id="KW-0548">Nucleotidyltransferase</keyword>
<dbReference type="InterPro" id="IPR007046">
    <property type="entry name" value="RNA_pol_sigma_54_core-bd"/>
</dbReference>
<keyword evidence="3 9" id="KW-0808">Transferase</keyword>
<keyword evidence="7 9" id="KW-0238">DNA-binding</keyword>
<keyword evidence="14" id="KW-1185">Reference proteome</keyword>
<organism evidence="13 14">
    <name type="scientific">Paralysiella testudinis</name>
    <dbReference type="NCBI Taxonomy" id="2809020"/>
    <lineage>
        <taxon>Bacteria</taxon>
        <taxon>Pseudomonadati</taxon>
        <taxon>Pseudomonadota</taxon>
        <taxon>Betaproteobacteria</taxon>
        <taxon>Neisseriales</taxon>
        <taxon>Neisseriaceae</taxon>
        <taxon>Paralysiella</taxon>
    </lineage>
</organism>
<dbReference type="PANTHER" id="PTHR32248:SF4">
    <property type="entry name" value="RNA POLYMERASE SIGMA-54 FACTOR"/>
    <property type="match status" value="1"/>
</dbReference>
<keyword evidence="6 9" id="KW-0731">Sigma factor</keyword>
<keyword evidence="5 9" id="KW-0805">Transcription regulation</keyword>
<comment type="function">
    <text evidence="9">Sigma factors are initiation factors that promote the attachment of RNA polymerase to specific initiation sites and are then released.</text>
</comment>
<accession>A0A892ZM83</accession>
<evidence type="ECO:0000256" key="5">
    <source>
        <dbReference type="ARBA" id="ARBA00023015"/>
    </source>
</evidence>
<dbReference type="NCBIfam" id="TIGR02395">
    <property type="entry name" value="rpoN_sigma"/>
    <property type="match status" value="1"/>
</dbReference>
<dbReference type="GO" id="GO:0001216">
    <property type="term" value="F:DNA-binding transcription activator activity"/>
    <property type="evidence" value="ECO:0007669"/>
    <property type="project" value="InterPro"/>
</dbReference>
<evidence type="ECO:0000256" key="2">
    <source>
        <dbReference type="ARBA" id="ARBA00022478"/>
    </source>
</evidence>
<feature type="domain" description="RNA polymerase sigma factor 54 core-binding" evidence="12">
    <location>
        <begin position="84"/>
        <end position="279"/>
    </location>
</feature>
<proteinExistence type="inferred from homology"/>
<dbReference type="Gene3D" id="1.10.10.1330">
    <property type="entry name" value="RNA polymerase sigma-54 factor, core-binding domain"/>
    <property type="match status" value="1"/>
</dbReference>
<dbReference type="EMBL" id="CP069798">
    <property type="protein sequence ID" value="QRQ81979.1"/>
    <property type="molecule type" value="Genomic_DNA"/>
</dbReference>
<keyword evidence="10" id="KW-0175">Coiled coil</keyword>
<dbReference type="Gene3D" id="1.10.10.60">
    <property type="entry name" value="Homeodomain-like"/>
    <property type="match status" value="1"/>
</dbReference>
<dbReference type="GO" id="GO:0006352">
    <property type="term" value="P:DNA-templated transcription initiation"/>
    <property type="evidence" value="ECO:0007669"/>
    <property type="project" value="InterPro"/>
</dbReference>
<dbReference type="Proteomes" id="UP000653156">
    <property type="component" value="Chromosome"/>
</dbReference>
<dbReference type="InterPro" id="IPR000394">
    <property type="entry name" value="RNA_pol_sigma_54"/>
</dbReference>
<evidence type="ECO:0000313" key="13">
    <source>
        <dbReference type="EMBL" id="QRQ81979.1"/>
    </source>
</evidence>